<reference evidence="2 3" key="1">
    <citation type="journal article" date="2016" name="Genome Announc.">
        <title>Draft Whole-Genome Sequence of Trichoderma gamsii T6085, a Promising Biocontrol Agent of Fusarium Head Blight on Wheat.</title>
        <authorList>
            <person name="Baroncelli R."/>
            <person name="Zapparata A."/>
            <person name="Piaggeschi G."/>
            <person name="Sarrocco S."/>
            <person name="Vannacci G."/>
        </authorList>
    </citation>
    <scope>NUCLEOTIDE SEQUENCE [LARGE SCALE GENOMIC DNA]</scope>
    <source>
        <strain evidence="2 3">T6085</strain>
    </source>
</reference>
<dbReference type="Pfam" id="PF24494">
    <property type="entry name" value="DUF7587"/>
    <property type="match status" value="1"/>
</dbReference>
<dbReference type="PANTHER" id="PTHR40781">
    <property type="match status" value="1"/>
</dbReference>
<sequence length="163" mass="19074">MGNFRDWRRSPAYLEGLCDPYYRVEDEGSQAVTRSGRGIRAPGRAAIDFRARYGHSLRVLKHNVSNHIDWQSRYVSSLISTYRDEEAAWAEAERRVARGRQNVTITVIDARKVYGKVEYRNLRHLAHELNIPIPRKAWHNSKHEYVFLRHVPERAVQHVISVN</sequence>
<accession>A0A2P4Z747</accession>
<evidence type="ECO:0000259" key="1">
    <source>
        <dbReference type="Pfam" id="PF24494"/>
    </source>
</evidence>
<dbReference type="InterPro" id="IPR056009">
    <property type="entry name" value="DUF7587"/>
</dbReference>
<feature type="domain" description="DUF7587" evidence="1">
    <location>
        <begin position="21"/>
        <end position="162"/>
    </location>
</feature>
<dbReference type="RefSeq" id="XP_018656151.1">
    <property type="nucleotide sequence ID" value="XM_018810646.1"/>
</dbReference>
<name>A0A2P4Z747_9HYPO</name>
<dbReference type="AlphaFoldDB" id="A0A2P4Z747"/>
<proteinExistence type="predicted"/>
<evidence type="ECO:0000313" key="2">
    <source>
        <dbReference type="EMBL" id="PON20114.1"/>
    </source>
</evidence>
<dbReference type="GeneID" id="29990729"/>
<gene>
    <name evidence="2" type="ORF">TGAM01_v211009</name>
</gene>
<keyword evidence="3" id="KW-1185">Reference proteome</keyword>
<evidence type="ECO:0000313" key="3">
    <source>
        <dbReference type="Proteomes" id="UP000054821"/>
    </source>
</evidence>
<dbReference type="EMBL" id="JPDN02000083">
    <property type="protein sequence ID" value="PON20114.1"/>
    <property type="molecule type" value="Genomic_DNA"/>
</dbReference>
<organism evidence="2 3">
    <name type="scientific">Trichoderma gamsii</name>
    <dbReference type="NCBI Taxonomy" id="398673"/>
    <lineage>
        <taxon>Eukaryota</taxon>
        <taxon>Fungi</taxon>
        <taxon>Dikarya</taxon>
        <taxon>Ascomycota</taxon>
        <taxon>Pezizomycotina</taxon>
        <taxon>Sordariomycetes</taxon>
        <taxon>Hypocreomycetidae</taxon>
        <taxon>Hypocreales</taxon>
        <taxon>Hypocreaceae</taxon>
        <taxon>Trichoderma</taxon>
    </lineage>
</organism>
<comment type="caution">
    <text evidence="2">The sequence shown here is derived from an EMBL/GenBank/DDBJ whole genome shotgun (WGS) entry which is preliminary data.</text>
</comment>
<dbReference type="PANTHER" id="PTHR40781:SF1">
    <property type="match status" value="1"/>
</dbReference>
<dbReference type="Proteomes" id="UP000054821">
    <property type="component" value="Unassembled WGS sequence"/>
</dbReference>
<protein>
    <recommendedName>
        <fullName evidence="1">DUF7587 domain-containing protein</fullName>
    </recommendedName>
</protein>